<gene>
    <name evidence="2" type="ORF">T459_35242</name>
</gene>
<dbReference type="Gramene" id="PHT60908">
    <property type="protein sequence ID" value="PHT60908"/>
    <property type="gene ID" value="T459_35242"/>
</dbReference>
<reference evidence="2 3" key="2">
    <citation type="journal article" date="2017" name="Genome Biol.">
        <title>New reference genome sequences of hot pepper reveal the massive evolution of plant disease-resistance genes by retroduplication.</title>
        <authorList>
            <person name="Kim S."/>
            <person name="Park J."/>
            <person name="Yeom S.I."/>
            <person name="Kim Y.M."/>
            <person name="Seo E."/>
            <person name="Kim K.T."/>
            <person name="Kim M.S."/>
            <person name="Lee J.M."/>
            <person name="Cheong K."/>
            <person name="Shin H.S."/>
            <person name="Kim S.B."/>
            <person name="Han K."/>
            <person name="Lee J."/>
            <person name="Park M."/>
            <person name="Lee H.A."/>
            <person name="Lee H.Y."/>
            <person name="Lee Y."/>
            <person name="Oh S."/>
            <person name="Lee J.H."/>
            <person name="Choi E."/>
            <person name="Choi E."/>
            <person name="Lee S.E."/>
            <person name="Jeon J."/>
            <person name="Kim H."/>
            <person name="Choi G."/>
            <person name="Song H."/>
            <person name="Lee J."/>
            <person name="Lee S.C."/>
            <person name="Kwon J.K."/>
            <person name="Lee H.Y."/>
            <person name="Koo N."/>
            <person name="Hong Y."/>
            <person name="Kim R.W."/>
            <person name="Kang W.H."/>
            <person name="Huh J.H."/>
            <person name="Kang B.C."/>
            <person name="Yang T.J."/>
            <person name="Lee Y.H."/>
            <person name="Bennetzen J.L."/>
            <person name="Choi D."/>
        </authorList>
    </citation>
    <scope>NUCLEOTIDE SEQUENCE [LARGE SCALE GENOMIC DNA]</scope>
    <source>
        <strain evidence="3">cv. CM334</strain>
    </source>
</reference>
<sequence length="152" mass="17858">MDRSWILMPRNTPEYLLSFNQFLDFAFTNGAIGDKIKFSCRICGFKKWQTRNVVFHHLMKKDFPEHYITWLMQGKINVLPNSRNIEVTQDAPPFENPIELLINEAFEALRHEGVDAGPSQVEGEEETLHDFSDSNKKDYFEFLKYGSEDLYE</sequence>
<keyword evidence="3" id="KW-1185">Reference proteome</keyword>
<name>A0A2G2XTT4_CAPAN</name>
<organism evidence="2 3">
    <name type="scientific">Capsicum annuum</name>
    <name type="common">Capsicum pepper</name>
    <dbReference type="NCBI Taxonomy" id="4072"/>
    <lineage>
        <taxon>Eukaryota</taxon>
        <taxon>Viridiplantae</taxon>
        <taxon>Streptophyta</taxon>
        <taxon>Embryophyta</taxon>
        <taxon>Tracheophyta</taxon>
        <taxon>Spermatophyta</taxon>
        <taxon>Magnoliopsida</taxon>
        <taxon>eudicotyledons</taxon>
        <taxon>Gunneridae</taxon>
        <taxon>Pentapetalae</taxon>
        <taxon>asterids</taxon>
        <taxon>lamiids</taxon>
        <taxon>Solanales</taxon>
        <taxon>Solanaceae</taxon>
        <taxon>Solanoideae</taxon>
        <taxon>Capsiceae</taxon>
        <taxon>Capsicum</taxon>
    </lineage>
</organism>
<dbReference type="AlphaFoldDB" id="A0A2G2XTT4"/>
<evidence type="ECO:0000313" key="3">
    <source>
        <dbReference type="Proteomes" id="UP000222542"/>
    </source>
</evidence>
<dbReference type="STRING" id="4072.A0A2G2XTT4"/>
<dbReference type="OMA" id="LYERSKY"/>
<proteinExistence type="predicted"/>
<reference evidence="2 3" key="1">
    <citation type="journal article" date="2014" name="Nat. Genet.">
        <title>Genome sequence of the hot pepper provides insights into the evolution of pungency in Capsicum species.</title>
        <authorList>
            <person name="Kim S."/>
            <person name="Park M."/>
            <person name="Yeom S.I."/>
            <person name="Kim Y.M."/>
            <person name="Lee J.M."/>
            <person name="Lee H.A."/>
            <person name="Seo E."/>
            <person name="Choi J."/>
            <person name="Cheong K."/>
            <person name="Kim K.T."/>
            <person name="Jung K."/>
            <person name="Lee G.W."/>
            <person name="Oh S.K."/>
            <person name="Bae C."/>
            <person name="Kim S.B."/>
            <person name="Lee H.Y."/>
            <person name="Kim S.Y."/>
            <person name="Kim M.S."/>
            <person name="Kang B.C."/>
            <person name="Jo Y.D."/>
            <person name="Yang H.B."/>
            <person name="Jeong H.J."/>
            <person name="Kang W.H."/>
            <person name="Kwon J.K."/>
            <person name="Shin C."/>
            <person name="Lim J.Y."/>
            <person name="Park J.H."/>
            <person name="Huh J.H."/>
            <person name="Kim J.S."/>
            <person name="Kim B.D."/>
            <person name="Cohen O."/>
            <person name="Paran I."/>
            <person name="Suh M.C."/>
            <person name="Lee S.B."/>
            <person name="Kim Y.K."/>
            <person name="Shin Y."/>
            <person name="Noh S.J."/>
            <person name="Park J."/>
            <person name="Seo Y.S."/>
            <person name="Kwon S.Y."/>
            <person name="Kim H.A."/>
            <person name="Park J.M."/>
            <person name="Kim H.J."/>
            <person name="Choi S.B."/>
            <person name="Bosland P.W."/>
            <person name="Reeves G."/>
            <person name="Jo S.H."/>
            <person name="Lee B.W."/>
            <person name="Cho H.T."/>
            <person name="Choi H.S."/>
            <person name="Lee M.S."/>
            <person name="Yu Y."/>
            <person name="Do Choi Y."/>
            <person name="Park B.S."/>
            <person name="van Deynze A."/>
            <person name="Ashrafi H."/>
            <person name="Hill T."/>
            <person name="Kim W.T."/>
            <person name="Pai H.S."/>
            <person name="Ahn H.K."/>
            <person name="Yeam I."/>
            <person name="Giovannoni J.J."/>
            <person name="Rose J.K."/>
            <person name="Sorensen I."/>
            <person name="Lee S.J."/>
            <person name="Kim R.W."/>
            <person name="Choi I.Y."/>
            <person name="Choi B.S."/>
            <person name="Lim J.S."/>
            <person name="Lee Y.H."/>
            <person name="Choi D."/>
        </authorList>
    </citation>
    <scope>NUCLEOTIDE SEQUENCE [LARGE SCALE GENOMIC DNA]</scope>
    <source>
        <strain evidence="3">cv. CM334</strain>
    </source>
</reference>
<dbReference type="InterPro" id="IPR029480">
    <property type="entry name" value="Transpos_assoc"/>
</dbReference>
<evidence type="ECO:0000313" key="2">
    <source>
        <dbReference type="EMBL" id="PHT60908.1"/>
    </source>
</evidence>
<accession>A0A2G2XTT4</accession>
<dbReference type="EMBL" id="AYRZ02000511">
    <property type="protein sequence ID" value="PHT60908.1"/>
    <property type="molecule type" value="Genomic_DNA"/>
</dbReference>
<comment type="caution">
    <text evidence="2">The sequence shown here is derived from an EMBL/GenBank/DDBJ whole genome shotgun (WGS) entry which is preliminary data.</text>
</comment>
<dbReference type="Pfam" id="PF13963">
    <property type="entry name" value="Transpos_assoc"/>
    <property type="match status" value="1"/>
</dbReference>
<protein>
    <recommendedName>
        <fullName evidence="1">Transposase-associated domain-containing protein</fullName>
    </recommendedName>
</protein>
<feature type="domain" description="Transposase-associated" evidence="1">
    <location>
        <begin position="3"/>
        <end position="74"/>
    </location>
</feature>
<evidence type="ECO:0000259" key="1">
    <source>
        <dbReference type="Pfam" id="PF13963"/>
    </source>
</evidence>
<dbReference type="Proteomes" id="UP000222542">
    <property type="component" value="Unassembled WGS sequence"/>
</dbReference>